<accession>A0A7J6E141</accession>
<proteinExistence type="predicted"/>
<dbReference type="Proteomes" id="UP000583929">
    <property type="component" value="Unassembled WGS sequence"/>
</dbReference>
<evidence type="ECO:0000313" key="4">
    <source>
        <dbReference type="Proteomes" id="UP000525078"/>
    </source>
</evidence>
<feature type="domain" description="RNase H type-1" evidence="1">
    <location>
        <begin position="2"/>
        <end position="67"/>
    </location>
</feature>
<dbReference type="Pfam" id="PF13456">
    <property type="entry name" value="RVT_3"/>
    <property type="match status" value="1"/>
</dbReference>
<dbReference type="AlphaFoldDB" id="A0A7J6E141"/>
<dbReference type="InterPro" id="IPR002156">
    <property type="entry name" value="RNaseH_domain"/>
</dbReference>
<evidence type="ECO:0000259" key="1">
    <source>
        <dbReference type="Pfam" id="PF13456"/>
    </source>
</evidence>
<gene>
    <name evidence="2" type="ORF">F8388_000796</name>
    <name evidence="3" type="ORF">G4B88_023024</name>
</gene>
<dbReference type="Proteomes" id="UP000525078">
    <property type="component" value="Unassembled WGS sequence"/>
</dbReference>
<dbReference type="SUPFAM" id="SSF53098">
    <property type="entry name" value="Ribonuclease H-like"/>
    <property type="match status" value="1"/>
</dbReference>
<dbReference type="InterPro" id="IPR012337">
    <property type="entry name" value="RNaseH-like_sf"/>
</dbReference>
<protein>
    <recommendedName>
        <fullName evidence="1">RNase H type-1 domain-containing protein</fullName>
    </recommendedName>
</protein>
<sequence>MRGWKRMVIASDCQLLVHGLHARRALDWRLAGVFWQLVEMLDALPDVKIEWTPRAGVLAAHKLAKWAILHSVSEDLVPLVAM</sequence>
<evidence type="ECO:0000313" key="3">
    <source>
        <dbReference type="EMBL" id="KAF4353660.1"/>
    </source>
</evidence>
<dbReference type="EMBL" id="JAATIP010000321">
    <property type="protein sequence ID" value="KAF4352104.1"/>
    <property type="molecule type" value="Genomic_DNA"/>
</dbReference>
<name>A0A7J6E141_CANSA</name>
<dbReference type="GO" id="GO:0004523">
    <property type="term" value="F:RNA-DNA hybrid ribonuclease activity"/>
    <property type="evidence" value="ECO:0007669"/>
    <property type="project" value="InterPro"/>
</dbReference>
<organism evidence="2 4">
    <name type="scientific">Cannabis sativa</name>
    <name type="common">Hemp</name>
    <name type="synonym">Marijuana</name>
    <dbReference type="NCBI Taxonomy" id="3483"/>
    <lineage>
        <taxon>Eukaryota</taxon>
        <taxon>Viridiplantae</taxon>
        <taxon>Streptophyta</taxon>
        <taxon>Embryophyta</taxon>
        <taxon>Tracheophyta</taxon>
        <taxon>Spermatophyta</taxon>
        <taxon>Magnoliopsida</taxon>
        <taxon>eudicotyledons</taxon>
        <taxon>Gunneridae</taxon>
        <taxon>Pentapetalae</taxon>
        <taxon>rosids</taxon>
        <taxon>fabids</taxon>
        <taxon>Rosales</taxon>
        <taxon>Cannabaceae</taxon>
        <taxon>Cannabis</taxon>
    </lineage>
</organism>
<evidence type="ECO:0000313" key="5">
    <source>
        <dbReference type="Proteomes" id="UP000583929"/>
    </source>
</evidence>
<dbReference type="Gene3D" id="3.30.420.10">
    <property type="entry name" value="Ribonuclease H-like superfamily/Ribonuclease H"/>
    <property type="match status" value="1"/>
</dbReference>
<comment type="caution">
    <text evidence="2">The sequence shown here is derived from an EMBL/GenBank/DDBJ whole genome shotgun (WGS) entry which is preliminary data.</text>
</comment>
<dbReference type="InterPro" id="IPR036397">
    <property type="entry name" value="RNaseH_sf"/>
</dbReference>
<dbReference type="EMBL" id="JAATIQ010000498">
    <property type="protein sequence ID" value="KAF4353660.1"/>
    <property type="molecule type" value="Genomic_DNA"/>
</dbReference>
<reference evidence="4 5" key="1">
    <citation type="journal article" date="2020" name="bioRxiv">
        <title>Sequence and annotation of 42 cannabis genomes reveals extensive copy number variation in cannabinoid synthesis and pathogen resistance genes.</title>
        <authorList>
            <person name="Mckernan K.J."/>
            <person name="Helbert Y."/>
            <person name="Kane L.T."/>
            <person name="Ebling H."/>
            <person name="Zhang L."/>
            <person name="Liu B."/>
            <person name="Eaton Z."/>
            <person name="Mclaughlin S."/>
            <person name="Kingan S."/>
            <person name="Baybayan P."/>
            <person name="Concepcion G."/>
            <person name="Jordan M."/>
            <person name="Riva A."/>
            <person name="Barbazuk W."/>
            <person name="Harkins T."/>
        </authorList>
    </citation>
    <scope>NUCLEOTIDE SEQUENCE [LARGE SCALE GENOMIC DNA]</scope>
    <source>
        <strain evidence="4 5">cv. Jamaican Lion 4</strain>
        <strain evidence="3">Father</strain>
        <strain evidence="2">Mother</strain>
        <tissue evidence="2">Leaf</tissue>
    </source>
</reference>
<evidence type="ECO:0000313" key="2">
    <source>
        <dbReference type="EMBL" id="KAF4352104.1"/>
    </source>
</evidence>
<keyword evidence="5" id="KW-1185">Reference proteome</keyword>
<dbReference type="GO" id="GO:0003676">
    <property type="term" value="F:nucleic acid binding"/>
    <property type="evidence" value="ECO:0007669"/>
    <property type="project" value="InterPro"/>
</dbReference>